<dbReference type="EnsemblMetazoa" id="Aqu2.1.19247_001">
    <property type="protein sequence ID" value="Aqu2.1.19247_001"/>
    <property type="gene ID" value="Aqu2.1.19247"/>
</dbReference>
<accession>A0A1X7TVK6</accession>
<name>A0A1X7TVK6_AMPQE</name>
<dbReference type="InParanoid" id="A0A1X7TVK6"/>
<protein>
    <submittedName>
        <fullName evidence="1">Uncharacterized protein</fullName>
    </submittedName>
</protein>
<reference evidence="1" key="1">
    <citation type="submission" date="2017-05" db="UniProtKB">
        <authorList>
            <consortium name="EnsemblMetazoa"/>
        </authorList>
    </citation>
    <scope>IDENTIFICATION</scope>
</reference>
<organism evidence="1">
    <name type="scientific">Amphimedon queenslandica</name>
    <name type="common">Sponge</name>
    <dbReference type="NCBI Taxonomy" id="400682"/>
    <lineage>
        <taxon>Eukaryota</taxon>
        <taxon>Metazoa</taxon>
        <taxon>Porifera</taxon>
        <taxon>Demospongiae</taxon>
        <taxon>Heteroscleromorpha</taxon>
        <taxon>Haplosclerida</taxon>
        <taxon>Niphatidae</taxon>
        <taxon>Amphimedon</taxon>
    </lineage>
</organism>
<sequence length="109" mass="12652">MAVFFSFSRGVRNGKKISTRLQKLLGLPIDYWITFGLPGEFQDYEWITKIIVNLLNPGLQITEFFQDYWIIPILSFGLLDYQRVSTPEITSPLRTPRFLLSLFACVKSD</sequence>
<dbReference type="AlphaFoldDB" id="A0A1X7TVK6"/>
<proteinExistence type="predicted"/>
<evidence type="ECO:0000313" key="1">
    <source>
        <dbReference type="EnsemblMetazoa" id="Aqu2.1.19247_001"/>
    </source>
</evidence>